<reference evidence="5" key="1">
    <citation type="journal article" date="2021" name="Front. Plant Sci.">
        <title>Chromosome-Scale Genome Assembly for Chinese Sour Jujube and Insights Into Its Genome Evolution and Domestication Signature.</title>
        <authorList>
            <person name="Shen L.-Y."/>
            <person name="Luo H."/>
            <person name="Wang X.-L."/>
            <person name="Wang X.-M."/>
            <person name="Qiu X.-J."/>
            <person name="Liu H."/>
            <person name="Zhou S.-S."/>
            <person name="Jia K.-H."/>
            <person name="Nie S."/>
            <person name="Bao Y.-T."/>
            <person name="Zhang R.-G."/>
            <person name="Yun Q.-Z."/>
            <person name="Chai Y.-H."/>
            <person name="Lu J.-Y."/>
            <person name="Li Y."/>
            <person name="Zhao S.-W."/>
            <person name="Mao J.-F."/>
            <person name="Jia S.-G."/>
            <person name="Mao Y.-M."/>
        </authorList>
    </citation>
    <scope>NUCLEOTIDE SEQUENCE</scope>
    <source>
        <strain evidence="5">AT0</strain>
        <tissue evidence="5">Leaf</tissue>
    </source>
</reference>
<dbReference type="GO" id="GO:0046872">
    <property type="term" value="F:metal ion binding"/>
    <property type="evidence" value="ECO:0007669"/>
    <property type="project" value="UniProtKB-KW"/>
</dbReference>
<dbReference type="InterPro" id="IPR050295">
    <property type="entry name" value="Plant_2OG-oxidoreductases"/>
</dbReference>
<proteinExistence type="predicted"/>
<comment type="caution">
    <text evidence="5">The sequence shown here is derived from an EMBL/GenBank/DDBJ whole genome shotgun (WGS) entry which is preliminary data.</text>
</comment>
<name>A0A978UUX1_ZIZJJ</name>
<evidence type="ECO:0000313" key="5">
    <source>
        <dbReference type="EMBL" id="KAH7518671.1"/>
    </source>
</evidence>
<accession>A0A978UUX1</accession>
<gene>
    <name evidence="5" type="ORF">FEM48_Zijuj09G0195700</name>
</gene>
<sequence length="152" mass="16960">MNLESEGLQLFAANLYPPCPQPEFAMGLPHHSDLGLLTLVIHNGIDGLQIQHNGNWFNVNTIPNSILYNIGDHLEQWEVQKCCTSNSSEQEKDKDICGANGPALETIVSPAPKLVDNETHLPVYIGIECKNYFHFQQGNQLYAKSCLERLSI</sequence>
<feature type="domain" description="Isopenicillin N synthase-like Fe(2+) 2OG dioxygenase" evidence="4">
    <location>
        <begin position="9"/>
        <end position="80"/>
    </location>
</feature>
<evidence type="ECO:0000259" key="4">
    <source>
        <dbReference type="Pfam" id="PF03171"/>
    </source>
</evidence>
<evidence type="ECO:0000256" key="3">
    <source>
        <dbReference type="ARBA" id="ARBA00023004"/>
    </source>
</evidence>
<dbReference type="PANTHER" id="PTHR47991">
    <property type="entry name" value="OXOGLUTARATE/IRON-DEPENDENT DIOXYGENASE"/>
    <property type="match status" value="1"/>
</dbReference>
<evidence type="ECO:0000256" key="1">
    <source>
        <dbReference type="ARBA" id="ARBA00022723"/>
    </source>
</evidence>
<evidence type="ECO:0000256" key="2">
    <source>
        <dbReference type="ARBA" id="ARBA00022896"/>
    </source>
</evidence>
<evidence type="ECO:0000313" key="6">
    <source>
        <dbReference type="Proteomes" id="UP000813462"/>
    </source>
</evidence>
<protein>
    <recommendedName>
        <fullName evidence="4">Isopenicillin N synthase-like Fe(2+) 2OG dioxygenase domain-containing protein</fullName>
    </recommendedName>
</protein>
<dbReference type="GO" id="GO:0031418">
    <property type="term" value="F:L-ascorbic acid binding"/>
    <property type="evidence" value="ECO:0007669"/>
    <property type="project" value="UniProtKB-KW"/>
</dbReference>
<organism evidence="5 6">
    <name type="scientific">Ziziphus jujuba var. spinosa</name>
    <dbReference type="NCBI Taxonomy" id="714518"/>
    <lineage>
        <taxon>Eukaryota</taxon>
        <taxon>Viridiplantae</taxon>
        <taxon>Streptophyta</taxon>
        <taxon>Embryophyta</taxon>
        <taxon>Tracheophyta</taxon>
        <taxon>Spermatophyta</taxon>
        <taxon>Magnoliopsida</taxon>
        <taxon>eudicotyledons</taxon>
        <taxon>Gunneridae</taxon>
        <taxon>Pentapetalae</taxon>
        <taxon>rosids</taxon>
        <taxon>fabids</taxon>
        <taxon>Rosales</taxon>
        <taxon>Rhamnaceae</taxon>
        <taxon>Paliureae</taxon>
        <taxon>Ziziphus</taxon>
    </lineage>
</organism>
<dbReference type="EMBL" id="JAEACU010000009">
    <property type="protein sequence ID" value="KAH7518671.1"/>
    <property type="molecule type" value="Genomic_DNA"/>
</dbReference>
<keyword evidence="3" id="KW-0408">Iron</keyword>
<keyword evidence="2" id="KW-0847">Vitamin C</keyword>
<dbReference type="AlphaFoldDB" id="A0A978UUX1"/>
<dbReference type="Pfam" id="PF03171">
    <property type="entry name" value="2OG-FeII_Oxy"/>
    <property type="match status" value="1"/>
</dbReference>
<dbReference type="Gene3D" id="2.60.120.330">
    <property type="entry name" value="B-lactam Antibiotic, Isopenicillin N Synthase, Chain"/>
    <property type="match status" value="1"/>
</dbReference>
<dbReference type="SUPFAM" id="SSF51197">
    <property type="entry name" value="Clavaminate synthase-like"/>
    <property type="match status" value="1"/>
</dbReference>
<dbReference type="InterPro" id="IPR027443">
    <property type="entry name" value="IPNS-like_sf"/>
</dbReference>
<dbReference type="InterPro" id="IPR044861">
    <property type="entry name" value="IPNS-like_FE2OG_OXY"/>
</dbReference>
<keyword evidence="1" id="KW-0479">Metal-binding</keyword>
<dbReference type="Proteomes" id="UP000813462">
    <property type="component" value="Unassembled WGS sequence"/>
</dbReference>